<sequence>MPEMREYHVAPLAAEDSDNGDTTITEISVEVDMEVSVEISTATTEYLDVSSVPIFIPGDQTDSDGGEAWSAMPGEDLVGMDIGEEMGSGEADEEPREMGSSIVEEDSYTIMDDSGCVEADGGNLEREEYEDPSTVVHGGLPREVSVYEEVIDEGACDTEEEINDHSLSDNSDTDMGPSDGRSRSRERGEEDAAESNGECTDEQNDESTDENEDDYREGSDDASDGSDGASGFEDLPGSIRASREFDEYTPAMSEQGFFDCEESFPESKIETHVLNLDYKNADSIWSNSMLQRNWISMKDGLIWSPREGLMVSMPVDRIERKRLVINLYLYLIKQIWFVHLGDNDGSWVFRTIPIELWRQVFTTGESKQLQRATRKKILYDLKTRAIAVAEEWRLRFGFPKIPETAKEVEEALTEEARAERLQMKMHFLDDVSHYASVDRWIKFLFRNLMHADRLDGILKLETGVRFLVMEKMVFVTELPFVDSIQWSVTTQYQKMKSAKNALKSVFDQQLSGMLGNLRLNEGQTETRRST</sequence>
<evidence type="ECO:0000256" key="1">
    <source>
        <dbReference type="SAM" id="MobiDB-lite"/>
    </source>
</evidence>
<dbReference type="AlphaFoldDB" id="K1WUV1"/>
<feature type="compositionally biased region" description="Basic and acidic residues" evidence="1">
    <location>
        <begin position="180"/>
        <end position="190"/>
    </location>
</feature>
<gene>
    <name evidence="2" type="ORF">MBM_05486</name>
</gene>
<evidence type="ECO:0000313" key="2">
    <source>
        <dbReference type="EMBL" id="EKD16192.1"/>
    </source>
</evidence>
<dbReference type="RefSeq" id="XP_007293375.1">
    <property type="nucleotide sequence ID" value="XM_007293313.1"/>
</dbReference>
<feature type="compositionally biased region" description="Acidic residues" evidence="1">
    <location>
        <begin position="191"/>
        <end position="224"/>
    </location>
</feature>
<protein>
    <submittedName>
        <fullName evidence="2">Uncharacterized protein</fullName>
    </submittedName>
</protein>
<dbReference type="EMBL" id="JH921439">
    <property type="protein sequence ID" value="EKD16192.1"/>
    <property type="molecule type" value="Genomic_DNA"/>
</dbReference>
<feature type="region of interest" description="Disordered" evidence="1">
    <location>
        <begin position="155"/>
        <end position="238"/>
    </location>
</feature>
<dbReference type="InParanoid" id="K1WUV1"/>
<dbReference type="Proteomes" id="UP000006753">
    <property type="component" value="Unassembled WGS sequence"/>
</dbReference>
<accession>K1WUV1</accession>
<evidence type="ECO:0000313" key="3">
    <source>
        <dbReference type="Proteomes" id="UP000006753"/>
    </source>
</evidence>
<organism evidence="2 3">
    <name type="scientific">Marssonina brunnea f. sp. multigermtubi (strain MB_m1)</name>
    <name type="common">Marssonina leaf spot fungus</name>
    <dbReference type="NCBI Taxonomy" id="1072389"/>
    <lineage>
        <taxon>Eukaryota</taxon>
        <taxon>Fungi</taxon>
        <taxon>Dikarya</taxon>
        <taxon>Ascomycota</taxon>
        <taxon>Pezizomycotina</taxon>
        <taxon>Leotiomycetes</taxon>
        <taxon>Helotiales</taxon>
        <taxon>Drepanopezizaceae</taxon>
        <taxon>Drepanopeziza</taxon>
    </lineage>
</organism>
<dbReference type="HOGENOM" id="CLU_513953_0_0_1"/>
<dbReference type="GeneID" id="18761421"/>
<dbReference type="KEGG" id="mbe:MBM_05486"/>
<keyword evidence="3" id="KW-1185">Reference proteome</keyword>
<dbReference type="OrthoDB" id="3564865at2759"/>
<name>K1WUV1_MARBU</name>
<reference evidence="2 3" key="1">
    <citation type="journal article" date="2012" name="BMC Genomics">
        <title>Sequencing the genome of Marssonina brunnea reveals fungus-poplar co-evolution.</title>
        <authorList>
            <person name="Zhu S."/>
            <person name="Cao Y.-Z."/>
            <person name="Jiang C."/>
            <person name="Tan B.-Y."/>
            <person name="Wang Z."/>
            <person name="Feng S."/>
            <person name="Zhang L."/>
            <person name="Su X.-H."/>
            <person name="Brejova B."/>
            <person name="Vinar T."/>
            <person name="Xu M."/>
            <person name="Wang M.-X."/>
            <person name="Zhang S.-G."/>
            <person name="Huang M.-R."/>
            <person name="Wu R."/>
            <person name="Zhou Y."/>
        </authorList>
    </citation>
    <scope>NUCLEOTIDE SEQUENCE [LARGE SCALE GENOMIC DNA]</scope>
    <source>
        <strain evidence="2 3">MB_m1</strain>
    </source>
</reference>
<proteinExistence type="predicted"/>